<dbReference type="EMBL" id="VZQZ01000006">
    <property type="protein sequence ID" value="KAB0665143.1"/>
    <property type="molecule type" value="Genomic_DNA"/>
</dbReference>
<dbReference type="InterPro" id="IPR051199">
    <property type="entry name" value="LPS_LOS_Heptosyltrfase"/>
</dbReference>
<dbReference type="SUPFAM" id="SSF53756">
    <property type="entry name" value="UDP-Glycosyltransferase/glycogen phosphorylase"/>
    <property type="match status" value="1"/>
</dbReference>
<evidence type="ECO:0000256" key="2">
    <source>
        <dbReference type="ARBA" id="ARBA00022679"/>
    </source>
</evidence>
<keyword evidence="1" id="KW-0328">Glycosyltransferase</keyword>
<keyword evidence="2 3" id="KW-0808">Transferase</keyword>
<reference evidence="3 4" key="1">
    <citation type="submission" date="2019-09" db="EMBL/GenBank/DDBJ databases">
        <title>Geobacter sp. Red96, a novel strain isolated from paddy soil.</title>
        <authorList>
            <person name="Xu Z."/>
            <person name="Masuda Y."/>
            <person name="Itoh H."/>
            <person name="Senoo K."/>
        </authorList>
    </citation>
    <scope>NUCLEOTIDE SEQUENCE [LARGE SCALE GENOMIC DNA]</scope>
    <source>
        <strain evidence="3 4">Red96</strain>
    </source>
</reference>
<evidence type="ECO:0000313" key="4">
    <source>
        <dbReference type="Proteomes" id="UP000420562"/>
    </source>
</evidence>
<dbReference type="Pfam" id="PF01075">
    <property type="entry name" value="Glyco_transf_9"/>
    <property type="match status" value="1"/>
</dbReference>
<protein>
    <submittedName>
        <fullName evidence="3">Glycosyltransferase family 9 protein</fullName>
    </submittedName>
</protein>
<name>A0A7J4ZRC9_9BACT</name>
<dbReference type="GO" id="GO:0005829">
    <property type="term" value="C:cytosol"/>
    <property type="evidence" value="ECO:0007669"/>
    <property type="project" value="TreeGrafter"/>
</dbReference>
<comment type="caution">
    <text evidence="3">The sequence shown here is derived from an EMBL/GenBank/DDBJ whole genome shotgun (WGS) entry which is preliminary data.</text>
</comment>
<dbReference type="GO" id="GO:0009244">
    <property type="term" value="P:lipopolysaccharide core region biosynthetic process"/>
    <property type="evidence" value="ECO:0007669"/>
    <property type="project" value="TreeGrafter"/>
</dbReference>
<sequence>MHQQGSGTPGRISENSGTGLRLCCFRPFPRKHDRTVSGAIQGSRRRGEWKAMIDAPGTILIANTRLIGDVVLTTPLVEILMDAFPGVAIDVLVNRGTGEFLEKDPRIRRVIYSEKWRNSASGFGSSYLLGLVRKYDLAITMNSGDRGAMAVLVASRRYRVGFCQTDKPYSRFLRSRLFSHPIDGAADMHMVGLCGQIADALGIPYSLLRVRLFWDKGDEERVAATLGGEPVPPYFVIHPFARWGYKYWDLKRFVEVSNHVAREHHLQPVWTSSPDEAEAQLLKESAAECSVKPILIPGSLSLNQMACLLQGARLYIGLDTAITHIAASTGVPVVALYGPTELWRWHPWNNDSPSAKLVRPGYRGPIRCGRIVTLQAGCDHPTCLRPDCYGAVENPCMMAITTDQVCQEASRLLSPSTTKIQQTQGAEHGR</sequence>
<keyword evidence="4" id="KW-1185">Reference proteome</keyword>
<evidence type="ECO:0000256" key="1">
    <source>
        <dbReference type="ARBA" id="ARBA00022676"/>
    </source>
</evidence>
<dbReference type="InterPro" id="IPR002201">
    <property type="entry name" value="Glyco_trans_9"/>
</dbReference>
<dbReference type="PANTHER" id="PTHR30160">
    <property type="entry name" value="TETRAACYLDISACCHARIDE 4'-KINASE-RELATED"/>
    <property type="match status" value="1"/>
</dbReference>
<dbReference type="Proteomes" id="UP000420562">
    <property type="component" value="Unassembled WGS sequence"/>
</dbReference>
<proteinExistence type="predicted"/>
<dbReference type="AlphaFoldDB" id="A0A7J4ZRC9"/>
<organism evidence="3 4">
    <name type="scientific">Oryzomonas japonica</name>
    <dbReference type="NCBI Taxonomy" id="2603858"/>
    <lineage>
        <taxon>Bacteria</taxon>
        <taxon>Pseudomonadati</taxon>
        <taxon>Thermodesulfobacteriota</taxon>
        <taxon>Desulfuromonadia</taxon>
        <taxon>Geobacterales</taxon>
        <taxon>Geobacteraceae</taxon>
        <taxon>Oryzomonas</taxon>
    </lineage>
</organism>
<gene>
    <name evidence="3" type="ORF">F6V25_11015</name>
</gene>
<evidence type="ECO:0000313" key="3">
    <source>
        <dbReference type="EMBL" id="KAB0665143.1"/>
    </source>
</evidence>
<dbReference type="PANTHER" id="PTHR30160:SF1">
    <property type="entry name" value="LIPOPOLYSACCHARIDE 1,2-N-ACETYLGLUCOSAMINETRANSFERASE-RELATED"/>
    <property type="match status" value="1"/>
</dbReference>
<accession>A0A7J4ZRC9</accession>
<dbReference type="CDD" id="cd03789">
    <property type="entry name" value="GT9_LPS_heptosyltransferase"/>
    <property type="match status" value="1"/>
</dbReference>
<dbReference type="Gene3D" id="3.40.50.2000">
    <property type="entry name" value="Glycogen Phosphorylase B"/>
    <property type="match status" value="2"/>
</dbReference>
<dbReference type="GO" id="GO:0008713">
    <property type="term" value="F:ADP-heptose-lipopolysaccharide heptosyltransferase activity"/>
    <property type="evidence" value="ECO:0007669"/>
    <property type="project" value="TreeGrafter"/>
</dbReference>